<sequence length="275" mass="30073">MPRKKSVKPASNAPTSPQLSPTLSDTTKCGAQPAAFMPSHVMTVFLASMDQNHRLTSKYMSEELLHILPNGSDCITTTNDLHHMGFNVECSLWPSPGPSKAAEPITIDNDEDNNLSYASKYEEEPLNFASVDQFLQRMIDWTSTPSNEDVENPSSQALLEGIIRKIYKLSKDYDIFDRVHKCPQLQPCTHQHQDDALPCPHLHAKDIPNPPPCPLPHQTDEDTPMEPAAPPRVLNEAATQTLTPSHEASRPFPPPAAVASLPAAAASIPPTSPHG</sequence>
<name>A0A9P5WWG4_9AGAR</name>
<feature type="compositionally biased region" description="Polar residues" evidence="1">
    <location>
        <begin position="12"/>
        <end position="26"/>
    </location>
</feature>
<evidence type="ECO:0000256" key="1">
    <source>
        <dbReference type="SAM" id="MobiDB-lite"/>
    </source>
</evidence>
<feature type="region of interest" description="Disordered" evidence="1">
    <location>
        <begin position="1"/>
        <end position="26"/>
    </location>
</feature>
<comment type="caution">
    <text evidence="2">The sequence shown here is derived from an EMBL/GenBank/DDBJ whole genome shotgun (WGS) entry which is preliminary data.</text>
</comment>
<organism evidence="2 3">
    <name type="scientific">Macrolepiota fuliginosa MF-IS2</name>
    <dbReference type="NCBI Taxonomy" id="1400762"/>
    <lineage>
        <taxon>Eukaryota</taxon>
        <taxon>Fungi</taxon>
        <taxon>Dikarya</taxon>
        <taxon>Basidiomycota</taxon>
        <taxon>Agaricomycotina</taxon>
        <taxon>Agaricomycetes</taxon>
        <taxon>Agaricomycetidae</taxon>
        <taxon>Agaricales</taxon>
        <taxon>Agaricineae</taxon>
        <taxon>Agaricaceae</taxon>
        <taxon>Macrolepiota</taxon>
    </lineage>
</organism>
<feature type="region of interest" description="Disordered" evidence="1">
    <location>
        <begin position="201"/>
        <end position="275"/>
    </location>
</feature>
<reference evidence="2" key="1">
    <citation type="submission" date="2020-11" db="EMBL/GenBank/DDBJ databases">
        <authorList>
            <consortium name="DOE Joint Genome Institute"/>
            <person name="Ahrendt S."/>
            <person name="Riley R."/>
            <person name="Andreopoulos W."/>
            <person name="Labutti K."/>
            <person name="Pangilinan J."/>
            <person name="Ruiz-Duenas F.J."/>
            <person name="Barrasa J.M."/>
            <person name="Sanchez-Garcia M."/>
            <person name="Camarero S."/>
            <person name="Miyauchi S."/>
            <person name="Serrano A."/>
            <person name="Linde D."/>
            <person name="Babiker R."/>
            <person name="Drula E."/>
            <person name="Ayuso-Fernandez I."/>
            <person name="Pacheco R."/>
            <person name="Padilla G."/>
            <person name="Ferreira P."/>
            <person name="Barriuso J."/>
            <person name="Kellner H."/>
            <person name="Castanera R."/>
            <person name="Alfaro M."/>
            <person name="Ramirez L."/>
            <person name="Pisabarro A.G."/>
            <person name="Kuo A."/>
            <person name="Tritt A."/>
            <person name="Lipzen A."/>
            <person name="He G."/>
            <person name="Yan M."/>
            <person name="Ng V."/>
            <person name="Cullen D."/>
            <person name="Martin F."/>
            <person name="Rosso M.-N."/>
            <person name="Henrissat B."/>
            <person name="Hibbett D."/>
            <person name="Martinez A.T."/>
            <person name="Grigoriev I.V."/>
        </authorList>
    </citation>
    <scope>NUCLEOTIDE SEQUENCE</scope>
    <source>
        <strain evidence="2">MF-IS2</strain>
    </source>
</reference>
<feature type="compositionally biased region" description="Polar residues" evidence="1">
    <location>
        <begin position="237"/>
        <end position="246"/>
    </location>
</feature>
<dbReference type="Proteomes" id="UP000807342">
    <property type="component" value="Unassembled WGS sequence"/>
</dbReference>
<feature type="compositionally biased region" description="Low complexity" evidence="1">
    <location>
        <begin position="257"/>
        <end position="269"/>
    </location>
</feature>
<dbReference type="EMBL" id="MU152937">
    <property type="protein sequence ID" value="KAF9440053.1"/>
    <property type="molecule type" value="Genomic_DNA"/>
</dbReference>
<keyword evidence="3" id="KW-1185">Reference proteome</keyword>
<evidence type="ECO:0000313" key="3">
    <source>
        <dbReference type="Proteomes" id="UP000807342"/>
    </source>
</evidence>
<gene>
    <name evidence="2" type="ORF">P691DRAFT_768364</name>
</gene>
<dbReference type="AlphaFoldDB" id="A0A9P5WWG4"/>
<proteinExistence type="predicted"/>
<protein>
    <submittedName>
        <fullName evidence="2">Uncharacterized protein</fullName>
    </submittedName>
</protein>
<accession>A0A9P5WWG4</accession>
<evidence type="ECO:0000313" key="2">
    <source>
        <dbReference type="EMBL" id="KAF9440053.1"/>
    </source>
</evidence>